<dbReference type="Proteomes" id="UP001066276">
    <property type="component" value="Chromosome 1_1"/>
</dbReference>
<feature type="region of interest" description="Disordered" evidence="1">
    <location>
        <begin position="1"/>
        <end position="21"/>
    </location>
</feature>
<keyword evidence="3" id="KW-1185">Reference proteome</keyword>
<evidence type="ECO:0000313" key="3">
    <source>
        <dbReference type="Proteomes" id="UP001066276"/>
    </source>
</evidence>
<accession>A0AAV7WKP4</accession>
<proteinExistence type="predicted"/>
<name>A0AAV7WKP4_PLEWA</name>
<sequence length="77" mass="8373">MTQEKGDNERLCVAQGSNEGGEGREKLQALAVFLQQESRSLLKSGSACSLDYQEKAGSVLPSVFMETSERGRATYTI</sequence>
<evidence type="ECO:0000313" key="2">
    <source>
        <dbReference type="EMBL" id="KAJ1213226.1"/>
    </source>
</evidence>
<dbReference type="EMBL" id="JANPWB010000001">
    <property type="protein sequence ID" value="KAJ1213226.1"/>
    <property type="molecule type" value="Genomic_DNA"/>
</dbReference>
<feature type="compositionally biased region" description="Basic and acidic residues" evidence="1">
    <location>
        <begin position="1"/>
        <end position="10"/>
    </location>
</feature>
<organism evidence="2 3">
    <name type="scientific">Pleurodeles waltl</name>
    <name type="common">Iberian ribbed newt</name>
    <dbReference type="NCBI Taxonomy" id="8319"/>
    <lineage>
        <taxon>Eukaryota</taxon>
        <taxon>Metazoa</taxon>
        <taxon>Chordata</taxon>
        <taxon>Craniata</taxon>
        <taxon>Vertebrata</taxon>
        <taxon>Euteleostomi</taxon>
        <taxon>Amphibia</taxon>
        <taxon>Batrachia</taxon>
        <taxon>Caudata</taxon>
        <taxon>Salamandroidea</taxon>
        <taxon>Salamandridae</taxon>
        <taxon>Pleurodelinae</taxon>
        <taxon>Pleurodeles</taxon>
    </lineage>
</organism>
<protein>
    <submittedName>
        <fullName evidence="2">Uncharacterized protein</fullName>
    </submittedName>
</protein>
<evidence type="ECO:0000256" key="1">
    <source>
        <dbReference type="SAM" id="MobiDB-lite"/>
    </source>
</evidence>
<gene>
    <name evidence="2" type="ORF">NDU88_000864</name>
</gene>
<reference evidence="2" key="1">
    <citation type="journal article" date="2022" name="bioRxiv">
        <title>Sequencing and chromosome-scale assembly of the giantPleurodeles waltlgenome.</title>
        <authorList>
            <person name="Brown T."/>
            <person name="Elewa A."/>
            <person name="Iarovenko S."/>
            <person name="Subramanian E."/>
            <person name="Araus A.J."/>
            <person name="Petzold A."/>
            <person name="Susuki M."/>
            <person name="Suzuki K.-i.T."/>
            <person name="Hayashi T."/>
            <person name="Toyoda A."/>
            <person name="Oliveira C."/>
            <person name="Osipova E."/>
            <person name="Leigh N.D."/>
            <person name="Simon A."/>
            <person name="Yun M.H."/>
        </authorList>
    </citation>
    <scope>NUCLEOTIDE SEQUENCE</scope>
    <source>
        <strain evidence="2">20211129_DDA</strain>
        <tissue evidence="2">Liver</tissue>
    </source>
</reference>
<comment type="caution">
    <text evidence="2">The sequence shown here is derived from an EMBL/GenBank/DDBJ whole genome shotgun (WGS) entry which is preliminary data.</text>
</comment>
<dbReference type="AlphaFoldDB" id="A0AAV7WKP4"/>